<dbReference type="PANTHER" id="PTHR30055">
    <property type="entry name" value="HTH-TYPE TRANSCRIPTIONAL REGULATOR RUTR"/>
    <property type="match status" value="1"/>
</dbReference>
<feature type="compositionally biased region" description="Pro residues" evidence="6">
    <location>
        <begin position="9"/>
        <end position="19"/>
    </location>
</feature>
<dbReference type="GO" id="GO:0000976">
    <property type="term" value="F:transcription cis-regulatory region binding"/>
    <property type="evidence" value="ECO:0007669"/>
    <property type="project" value="TreeGrafter"/>
</dbReference>
<dbReference type="Pfam" id="PF00440">
    <property type="entry name" value="TetR_N"/>
    <property type="match status" value="1"/>
</dbReference>
<evidence type="ECO:0000256" key="4">
    <source>
        <dbReference type="ARBA" id="ARBA00023163"/>
    </source>
</evidence>
<dbReference type="EMBL" id="CP163431">
    <property type="protein sequence ID" value="XDQ06774.1"/>
    <property type="molecule type" value="Genomic_DNA"/>
</dbReference>
<evidence type="ECO:0000256" key="3">
    <source>
        <dbReference type="ARBA" id="ARBA00023125"/>
    </source>
</evidence>
<dbReference type="SUPFAM" id="SSF48498">
    <property type="entry name" value="Tetracyclin repressor-like, C-terminal domain"/>
    <property type="match status" value="1"/>
</dbReference>
<evidence type="ECO:0000256" key="1">
    <source>
        <dbReference type="ARBA" id="ARBA00022491"/>
    </source>
</evidence>
<dbReference type="InterPro" id="IPR001647">
    <property type="entry name" value="HTH_TetR"/>
</dbReference>
<organism evidence="8">
    <name type="scientific">Streptomyces sp. R08</name>
    <dbReference type="NCBI Taxonomy" id="3238624"/>
    <lineage>
        <taxon>Bacteria</taxon>
        <taxon>Bacillati</taxon>
        <taxon>Actinomycetota</taxon>
        <taxon>Actinomycetes</taxon>
        <taxon>Kitasatosporales</taxon>
        <taxon>Streptomycetaceae</taxon>
        <taxon>Streptomyces</taxon>
    </lineage>
</organism>
<reference evidence="8" key="1">
    <citation type="submission" date="2024-07" db="EMBL/GenBank/DDBJ databases">
        <authorList>
            <person name="Yu S.T."/>
        </authorList>
    </citation>
    <scope>NUCLEOTIDE SEQUENCE</scope>
    <source>
        <strain evidence="8">R08</strain>
    </source>
</reference>
<keyword evidence="2" id="KW-0805">Transcription regulation</keyword>
<dbReference type="Pfam" id="PF02909">
    <property type="entry name" value="TetR_C_1"/>
    <property type="match status" value="1"/>
</dbReference>
<dbReference type="InterPro" id="IPR050109">
    <property type="entry name" value="HTH-type_TetR-like_transc_reg"/>
</dbReference>
<dbReference type="PROSITE" id="PS50977">
    <property type="entry name" value="HTH_TETR_2"/>
    <property type="match status" value="1"/>
</dbReference>
<dbReference type="GO" id="GO:0045892">
    <property type="term" value="P:negative regulation of DNA-templated transcription"/>
    <property type="evidence" value="ECO:0007669"/>
    <property type="project" value="InterPro"/>
</dbReference>
<dbReference type="Gene3D" id="1.10.357.10">
    <property type="entry name" value="Tetracycline Repressor, domain 2"/>
    <property type="match status" value="1"/>
</dbReference>
<accession>A0AB39MLS0</accession>
<dbReference type="PRINTS" id="PR00400">
    <property type="entry name" value="TETREPRESSOR"/>
</dbReference>
<keyword evidence="1" id="KW-0678">Repressor</keyword>
<name>A0AB39MLS0_9ACTN</name>
<dbReference type="PANTHER" id="PTHR30055:SF151">
    <property type="entry name" value="TRANSCRIPTIONAL REGULATORY PROTEIN"/>
    <property type="match status" value="1"/>
</dbReference>
<dbReference type="InterPro" id="IPR003012">
    <property type="entry name" value="Tet_transcr_reg_TetR"/>
</dbReference>
<gene>
    <name evidence="8" type="ORF">AB5J58_44250</name>
</gene>
<dbReference type="Gene3D" id="1.10.10.60">
    <property type="entry name" value="Homeodomain-like"/>
    <property type="match status" value="1"/>
</dbReference>
<dbReference type="AlphaFoldDB" id="A0AB39MLS0"/>
<protein>
    <submittedName>
        <fullName evidence="8">TetR/AcrR family transcriptional regulator C-terminal domain-containing protein</fullName>
    </submittedName>
</protein>
<evidence type="ECO:0000313" key="8">
    <source>
        <dbReference type="EMBL" id="XDQ06774.1"/>
    </source>
</evidence>
<evidence type="ECO:0000256" key="5">
    <source>
        <dbReference type="PROSITE-ProRule" id="PRU00335"/>
    </source>
</evidence>
<keyword evidence="3 5" id="KW-0238">DNA-binding</keyword>
<dbReference type="RefSeq" id="WP_369191639.1">
    <property type="nucleotide sequence ID" value="NZ_CP163431.1"/>
</dbReference>
<dbReference type="GO" id="GO:0046677">
    <property type="term" value="P:response to antibiotic"/>
    <property type="evidence" value="ECO:0007669"/>
    <property type="project" value="InterPro"/>
</dbReference>
<dbReference type="GO" id="GO:0003700">
    <property type="term" value="F:DNA-binding transcription factor activity"/>
    <property type="evidence" value="ECO:0007669"/>
    <property type="project" value="TreeGrafter"/>
</dbReference>
<evidence type="ECO:0000256" key="6">
    <source>
        <dbReference type="SAM" id="MobiDB-lite"/>
    </source>
</evidence>
<dbReference type="InterPro" id="IPR004111">
    <property type="entry name" value="Repressor_TetR_C"/>
</dbReference>
<evidence type="ECO:0000259" key="7">
    <source>
        <dbReference type="PROSITE" id="PS50977"/>
    </source>
</evidence>
<feature type="region of interest" description="Disordered" evidence="6">
    <location>
        <begin position="1"/>
        <end position="20"/>
    </location>
</feature>
<proteinExistence type="predicted"/>
<dbReference type="SUPFAM" id="SSF46689">
    <property type="entry name" value="Homeodomain-like"/>
    <property type="match status" value="1"/>
</dbReference>
<feature type="DNA-binding region" description="H-T-H motif" evidence="5">
    <location>
        <begin position="42"/>
        <end position="61"/>
    </location>
</feature>
<feature type="domain" description="HTH tetR-type" evidence="7">
    <location>
        <begin position="19"/>
        <end position="79"/>
    </location>
</feature>
<evidence type="ECO:0000256" key="2">
    <source>
        <dbReference type="ARBA" id="ARBA00023015"/>
    </source>
</evidence>
<keyword evidence="4" id="KW-0804">Transcription</keyword>
<sequence length="221" mass="24027">MPKRQDASPPAPTSPPPPATRAHALVTAALRIVDEGGLEALTMRRLADANKLQLPAIYRVFSNKQALLDEMAEAILAKALPDGNEQDWEAEVTLVARQLRQALLAQREGARIVGGSYAAKRHSLTLAERLVGVMRRAGFNGVAALWATSTVFCYVLGEALEQQGLTDDARDRLAFPGARQTYPQLFSTPVEEILNFDDRFAFGLGLILGGLREQIPGKDLP</sequence>
<dbReference type="InterPro" id="IPR036271">
    <property type="entry name" value="Tet_transcr_reg_TetR-rel_C_sf"/>
</dbReference>
<dbReference type="InterPro" id="IPR009057">
    <property type="entry name" value="Homeodomain-like_sf"/>
</dbReference>